<dbReference type="RefSeq" id="WP_040050306.1">
    <property type="nucleotide sequence ID" value="NZ_FCNV02000010.1"/>
</dbReference>
<protein>
    <submittedName>
        <fullName evidence="1">Uncharacterized protein</fullName>
    </submittedName>
</protein>
<evidence type="ECO:0000313" key="2">
    <source>
        <dbReference type="Proteomes" id="UP000198263"/>
    </source>
</evidence>
<comment type="caution">
    <text evidence="1">The sequence shown here is derived from an EMBL/GenBank/DDBJ whole genome shotgun (WGS) entry which is preliminary data.</text>
</comment>
<organism evidence="1 2">
    <name type="scientific">Caballeronia concitans</name>
    <dbReference type="NCBI Taxonomy" id="1777133"/>
    <lineage>
        <taxon>Bacteria</taxon>
        <taxon>Pseudomonadati</taxon>
        <taxon>Pseudomonadota</taxon>
        <taxon>Betaproteobacteria</taxon>
        <taxon>Burkholderiales</taxon>
        <taxon>Burkholderiaceae</taxon>
        <taxon>Caballeronia</taxon>
    </lineage>
</organism>
<dbReference type="AlphaFoldDB" id="A0A658R221"/>
<dbReference type="OrthoDB" id="9891006at2"/>
<accession>A0A658R221</accession>
<proteinExistence type="predicted"/>
<evidence type="ECO:0000313" key="1">
    <source>
        <dbReference type="EMBL" id="SAL40313.1"/>
    </source>
</evidence>
<dbReference type="Proteomes" id="UP000198263">
    <property type="component" value="Unassembled WGS sequence"/>
</dbReference>
<reference evidence="1 2" key="1">
    <citation type="submission" date="2016-01" db="EMBL/GenBank/DDBJ databases">
        <authorList>
            <person name="Peeters C."/>
        </authorList>
    </citation>
    <scope>NUCLEOTIDE SEQUENCE [LARGE SCALE GENOMIC DNA]</scope>
    <source>
        <strain evidence="1">LMG 29315</strain>
    </source>
</reference>
<dbReference type="EMBL" id="FCNV02000010">
    <property type="protein sequence ID" value="SAL40313.1"/>
    <property type="molecule type" value="Genomic_DNA"/>
</dbReference>
<sequence length="68" mass="7943">MKLFDVRFAEAPRLPTPGEQVRAEARRRGGHYARNANHYAAVAERWYGRRPLHGEERRVMFDDVFSNG</sequence>
<gene>
    <name evidence="1" type="ORF">AWB72_04219</name>
</gene>
<keyword evidence="2" id="KW-1185">Reference proteome</keyword>
<name>A0A658R221_9BURK</name>